<feature type="transmembrane region" description="Helical" evidence="1">
    <location>
        <begin position="34"/>
        <end position="54"/>
    </location>
</feature>
<feature type="transmembrane region" description="Helical" evidence="1">
    <location>
        <begin position="151"/>
        <end position="172"/>
    </location>
</feature>
<feature type="domain" description="EamA" evidence="2">
    <location>
        <begin position="1"/>
        <end position="133"/>
    </location>
</feature>
<feature type="transmembrane region" description="Helical" evidence="1">
    <location>
        <begin position="60"/>
        <end position="79"/>
    </location>
</feature>
<feature type="transmembrane region" description="Helical" evidence="1">
    <location>
        <begin position="178"/>
        <end position="198"/>
    </location>
</feature>
<accession>A0A2M7VYP3</accession>
<evidence type="ECO:0000313" key="4">
    <source>
        <dbReference type="Proteomes" id="UP000228743"/>
    </source>
</evidence>
<feature type="transmembrane region" description="Helical" evidence="1">
    <location>
        <begin position="287"/>
        <end position="305"/>
    </location>
</feature>
<organism evidence="3 4">
    <name type="scientific">Candidatus Falkowbacteria bacterium CG_4_10_14_0_2_um_filter_41_15</name>
    <dbReference type="NCBI Taxonomy" id="1974554"/>
    <lineage>
        <taxon>Bacteria</taxon>
        <taxon>Candidatus Falkowiibacteriota</taxon>
    </lineage>
</organism>
<dbReference type="Pfam" id="PF00892">
    <property type="entry name" value="EamA"/>
    <property type="match status" value="1"/>
</dbReference>
<evidence type="ECO:0000256" key="1">
    <source>
        <dbReference type="SAM" id="Phobius"/>
    </source>
</evidence>
<proteinExistence type="predicted"/>
<dbReference type="InterPro" id="IPR037185">
    <property type="entry name" value="EmrE-like"/>
</dbReference>
<evidence type="ECO:0000259" key="2">
    <source>
        <dbReference type="Pfam" id="PF00892"/>
    </source>
</evidence>
<gene>
    <name evidence="3" type="ORF">COX68_02150</name>
</gene>
<protein>
    <recommendedName>
        <fullName evidence="2">EamA domain-containing protein</fullName>
    </recommendedName>
</protein>
<comment type="caution">
    <text evidence="3">The sequence shown here is derived from an EMBL/GenBank/DDBJ whole genome shotgun (WGS) entry which is preliminary data.</text>
</comment>
<reference evidence="4" key="1">
    <citation type="submission" date="2017-09" db="EMBL/GenBank/DDBJ databases">
        <title>Depth-based differentiation of microbial function through sediment-hosted aquifers and enrichment of novel symbionts in the deep terrestrial subsurface.</title>
        <authorList>
            <person name="Probst A.J."/>
            <person name="Ladd B."/>
            <person name="Jarett J.K."/>
            <person name="Geller-Mcgrath D.E."/>
            <person name="Sieber C.M.K."/>
            <person name="Emerson J.B."/>
            <person name="Anantharaman K."/>
            <person name="Thomas B.C."/>
            <person name="Malmstrom R."/>
            <person name="Stieglmeier M."/>
            <person name="Klingl A."/>
            <person name="Woyke T."/>
            <person name="Ryan C.M."/>
            <person name="Banfield J.F."/>
        </authorList>
    </citation>
    <scope>NUCLEOTIDE SEQUENCE [LARGE SCALE GENOMIC DNA]</scope>
</reference>
<feature type="transmembrane region" description="Helical" evidence="1">
    <location>
        <begin position="258"/>
        <end position="275"/>
    </location>
</feature>
<keyword evidence="1" id="KW-0812">Transmembrane</keyword>
<feature type="transmembrane region" description="Helical" evidence="1">
    <location>
        <begin position="121"/>
        <end position="139"/>
    </location>
</feature>
<evidence type="ECO:0000313" key="3">
    <source>
        <dbReference type="EMBL" id="PJA09712.1"/>
    </source>
</evidence>
<feature type="transmembrane region" description="Helical" evidence="1">
    <location>
        <begin position="91"/>
        <end position="109"/>
    </location>
</feature>
<dbReference type="GO" id="GO:0016020">
    <property type="term" value="C:membrane"/>
    <property type="evidence" value="ECO:0007669"/>
    <property type="project" value="InterPro"/>
</dbReference>
<dbReference type="Proteomes" id="UP000228743">
    <property type="component" value="Unassembled WGS sequence"/>
</dbReference>
<keyword evidence="1" id="KW-0472">Membrane</keyword>
<dbReference type="InterPro" id="IPR000620">
    <property type="entry name" value="EamA_dom"/>
</dbReference>
<feature type="transmembrane region" description="Helical" evidence="1">
    <location>
        <begin position="6"/>
        <end position="25"/>
    </location>
</feature>
<keyword evidence="1" id="KW-1133">Transmembrane helix</keyword>
<feature type="transmembrane region" description="Helical" evidence="1">
    <location>
        <begin position="231"/>
        <end position="252"/>
    </location>
</feature>
<dbReference type="AlphaFoldDB" id="A0A2M7VYP3"/>
<dbReference type="EMBL" id="PFPX01000055">
    <property type="protein sequence ID" value="PJA09712.1"/>
    <property type="molecule type" value="Genomic_DNA"/>
</dbReference>
<dbReference type="SUPFAM" id="SSF103481">
    <property type="entry name" value="Multidrug resistance efflux transporter EmrE"/>
    <property type="match status" value="1"/>
</dbReference>
<sequence>MSWILIAIIAYFFLAIINILDKFLLDNVLSSSKVYAFLISAISVLVVVIAPWFLHWPGLFLLFFQLATGLFFPFALLFMFKAFKKGDVSKVAVLIGGIIPILTIAFSVFVSHEKFLINQSYGLTFLLLGTFAMALIGGGKTARQKAFNRQAVGYSLLAALFYAIFFIGTKYSYNHHDFISSFIWIRLGSLIALGFLLVRKTDRQEIFDSFKNKLGKDWNKKQTWLIFGNQALGAGAFILQNYAISLGSVAIINALQGVQYAFLLALGWVLSVWSPKLFKEDISFKTVREKVLAIILISVGLYFIVI</sequence>
<name>A0A2M7VYP3_9BACT</name>